<dbReference type="AlphaFoldDB" id="A0A1I2HRQ1"/>
<dbReference type="InterPro" id="IPR000772">
    <property type="entry name" value="Ricin_B_lectin"/>
</dbReference>
<sequence length="176" mass="18433">KVTFNSDDTPDLGTPDKLATTLTAPSGDPGGTVSFPVAGTQYRLTNQASGKVLDAVNCGTANGTAIDQWSSLGNNCQKWTFTRTTSNYYRITNVNSGTVLDSVNCGTANGTALNLWASLGNTCQEWSLTPISGGYLIANRGNGLVLDVTNCGSADGVAVRQWTALGNTCQQWNITT</sequence>
<feature type="domain" description="Ricin B lectin" evidence="2">
    <location>
        <begin position="122"/>
        <end position="175"/>
    </location>
</feature>
<reference evidence="3 4" key="1">
    <citation type="submission" date="2016-10" db="EMBL/GenBank/DDBJ databases">
        <authorList>
            <person name="de Groot N.N."/>
        </authorList>
    </citation>
    <scope>NUCLEOTIDE SEQUENCE [LARGE SCALE GENOMIC DNA]</scope>
    <source>
        <strain evidence="3 4">DSM 43019</strain>
    </source>
</reference>
<proteinExistence type="predicted"/>
<gene>
    <name evidence="3" type="ORF">SAMN05421541_108439</name>
</gene>
<evidence type="ECO:0000259" key="2">
    <source>
        <dbReference type="Pfam" id="PF14200"/>
    </source>
</evidence>
<dbReference type="Proteomes" id="UP000199645">
    <property type="component" value="Unassembled WGS sequence"/>
</dbReference>
<dbReference type="RefSeq" id="WP_143133895.1">
    <property type="nucleotide sequence ID" value="NZ_FONV01000008.1"/>
</dbReference>
<protein>
    <submittedName>
        <fullName evidence="3">Ricin-type beta-trefoil lectin domain-like</fullName>
    </submittedName>
</protein>
<keyword evidence="4" id="KW-1185">Reference proteome</keyword>
<dbReference type="Gene3D" id="2.80.10.50">
    <property type="match status" value="3"/>
</dbReference>
<name>A0A1I2HRQ1_9ACTN</name>
<feature type="domain" description="Ricin B lectin" evidence="2">
    <location>
        <begin position="37"/>
        <end position="116"/>
    </location>
</feature>
<organism evidence="3 4">
    <name type="scientific">Actinoplanes philippinensis</name>
    <dbReference type="NCBI Taxonomy" id="35752"/>
    <lineage>
        <taxon>Bacteria</taxon>
        <taxon>Bacillati</taxon>
        <taxon>Actinomycetota</taxon>
        <taxon>Actinomycetes</taxon>
        <taxon>Micromonosporales</taxon>
        <taxon>Micromonosporaceae</taxon>
        <taxon>Actinoplanes</taxon>
    </lineage>
</organism>
<dbReference type="SUPFAM" id="SSF50370">
    <property type="entry name" value="Ricin B-like lectins"/>
    <property type="match status" value="1"/>
</dbReference>
<dbReference type="Pfam" id="PF14200">
    <property type="entry name" value="RicinB_lectin_2"/>
    <property type="match status" value="2"/>
</dbReference>
<feature type="region of interest" description="Disordered" evidence="1">
    <location>
        <begin position="1"/>
        <end position="30"/>
    </location>
</feature>
<accession>A0A1I2HRQ1</accession>
<dbReference type="CDD" id="cd00161">
    <property type="entry name" value="beta-trefoil_Ricin-like"/>
    <property type="match status" value="1"/>
</dbReference>
<dbReference type="InterPro" id="IPR035992">
    <property type="entry name" value="Ricin_B-like_lectins"/>
</dbReference>
<evidence type="ECO:0000313" key="4">
    <source>
        <dbReference type="Proteomes" id="UP000199645"/>
    </source>
</evidence>
<evidence type="ECO:0000313" key="3">
    <source>
        <dbReference type="EMBL" id="SFF32020.1"/>
    </source>
</evidence>
<evidence type="ECO:0000256" key="1">
    <source>
        <dbReference type="SAM" id="MobiDB-lite"/>
    </source>
</evidence>
<dbReference type="PROSITE" id="PS50231">
    <property type="entry name" value="RICIN_B_LECTIN"/>
    <property type="match status" value="1"/>
</dbReference>
<feature type="non-terminal residue" evidence="3">
    <location>
        <position position="1"/>
    </location>
</feature>
<dbReference type="OrthoDB" id="5240321at2"/>
<dbReference type="EMBL" id="FONV01000008">
    <property type="protein sequence ID" value="SFF32020.1"/>
    <property type="molecule type" value="Genomic_DNA"/>
</dbReference>
<dbReference type="GO" id="GO:0030246">
    <property type="term" value="F:carbohydrate binding"/>
    <property type="evidence" value="ECO:0007669"/>
    <property type="project" value="UniProtKB-KW"/>
</dbReference>
<keyword evidence="3" id="KW-0430">Lectin</keyword>